<keyword evidence="8" id="KW-1185">Reference proteome</keyword>
<dbReference type="InterPro" id="IPR027521">
    <property type="entry name" value="Usb1"/>
</dbReference>
<sequence>MGLVDYSSDSSTDEEPPGKRIKATTDVSSSKNQAGDKFRNSSNSAEAPAKLPPLPDSFRDLYASTVRQSVSDDPSLHQGRKRVHPHVPGNWPSHVYVEWHPTTEQHDVLTRLFKSVEDELRGEVKLHSLLINDLGVPLPLHISLSRPLSLRTAEKNEFFDRITSTVRSSRVRPFHVLPCDLAWWTSPDSDRSFLILRVTTPGDRSQIDVDFDGDKDEAEIAAGTAAPQNAQLLDILTRCNMTASHFGHTPLYQRKHNEPVGAAFHLSIGWSFGRPSGEMCLRSLRVLKDKQFAEVRTWQVPVAGVKVKIGNAVHNVNLPGGQQETRRRRVP</sequence>
<feature type="region of interest" description="Disordered" evidence="6">
    <location>
        <begin position="1"/>
        <end position="57"/>
    </location>
</feature>
<dbReference type="PANTHER" id="PTHR13522:SF3">
    <property type="entry name" value="U6 SNRNA PHOSPHODIESTERASE 1"/>
    <property type="match status" value="1"/>
</dbReference>
<gene>
    <name evidence="5" type="primary">USB1</name>
    <name evidence="7" type="ORF">GMORB2_3647</name>
</gene>
<dbReference type="GO" id="GO:1990838">
    <property type="term" value="F:poly(U)-specific exoribonuclease activity, producing 3' uridine cyclic phosphate ends"/>
    <property type="evidence" value="ECO:0007669"/>
    <property type="project" value="UniProtKB-UniRule"/>
</dbReference>
<dbReference type="HAMAP" id="MF_03040">
    <property type="entry name" value="USB1"/>
    <property type="match status" value="1"/>
</dbReference>
<accession>A0A9P4YXB6</accession>
<keyword evidence="2 5" id="KW-0378">Hydrolase</keyword>
<dbReference type="Proteomes" id="UP000749293">
    <property type="component" value="Unassembled WGS sequence"/>
</dbReference>
<comment type="caution">
    <text evidence="7">The sequence shown here is derived from an EMBL/GenBank/DDBJ whole genome shotgun (WGS) entry which is preliminary data.</text>
</comment>
<dbReference type="AlphaFoldDB" id="A0A9P4YXB6"/>
<feature type="active site" description="Proton donor/acceptor" evidence="5">
    <location>
        <position position="265"/>
    </location>
</feature>
<proteinExistence type="inferred from homology"/>
<evidence type="ECO:0000256" key="4">
    <source>
        <dbReference type="ARBA" id="ARBA00023242"/>
    </source>
</evidence>
<comment type="similarity">
    <text evidence="5">Belongs to the 2H phosphoesterase superfamily. USB1 family.</text>
</comment>
<protein>
    <recommendedName>
        <fullName evidence="5">U6 snRNA phosphodiesterase</fullName>
        <ecNumber evidence="5">3.1.4.-</ecNumber>
    </recommendedName>
</protein>
<dbReference type="GO" id="GO:0005634">
    <property type="term" value="C:nucleus"/>
    <property type="evidence" value="ECO:0007669"/>
    <property type="project" value="UniProtKB-SubCell"/>
</dbReference>
<evidence type="ECO:0000313" key="8">
    <source>
        <dbReference type="Proteomes" id="UP000749293"/>
    </source>
</evidence>
<evidence type="ECO:0000256" key="1">
    <source>
        <dbReference type="ARBA" id="ARBA00022722"/>
    </source>
</evidence>
<dbReference type="EMBL" id="JAANYQ010000003">
    <property type="protein sequence ID" value="KAF4124808.1"/>
    <property type="molecule type" value="Genomic_DNA"/>
</dbReference>
<dbReference type="GO" id="GO:0034477">
    <property type="term" value="P:U6 snRNA 3'-end processing"/>
    <property type="evidence" value="ECO:0007669"/>
    <property type="project" value="UniProtKB-UniRule"/>
</dbReference>
<name>A0A9P4YXB6_9HYPO</name>
<keyword evidence="3" id="KW-0456">Lyase</keyword>
<dbReference type="GO" id="GO:0016829">
    <property type="term" value="F:lyase activity"/>
    <property type="evidence" value="ECO:0007669"/>
    <property type="project" value="UniProtKB-KW"/>
</dbReference>
<dbReference type="EC" id="3.1.4.-" evidence="5"/>
<dbReference type="PANTHER" id="PTHR13522">
    <property type="entry name" value="U6 SNRNA PHOSPHODIESTERASE 1"/>
    <property type="match status" value="1"/>
</dbReference>
<dbReference type="OrthoDB" id="49151at2759"/>
<evidence type="ECO:0000256" key="3">
    <source>
        <dbReference type="ARBA" id="ARBA00023239"/>
    </source>
</evidence>
<organism evidence="7 8">
    <name type="scientific">Geosmithia morbida</name>
    <dbReference type="NCBI Taxonomy" id="1094350"/>
    <lineage>
        <taxon>Eukaryota</taxon>
        <taxon>Fungi</taxon>
        <taxon>Dikarya</taxon>
        <taxon>Ascomycota</taxon>
        <taxon>Pezizomycotina</taxon>
        <taxon>Sordariomycetes</taxon>
        <taxon>Hypocreomycetidae</taxon>
        <taxon>Hypocreales</taxon>
        <taxon>Bionectriaceae</taxon>
        <taxon>Geosmithia</taxon>
    </lineage>
</organism>
<evidence type="ECO:0000313" key="7">
    <source>
        <dbReference type="EMBL" id="KAF4124808.1"/>
    </source>
</evidence>
<comment type="subcellular location">
    <subcellularLocation>
        <location evidence="5">Nucleus</location>
    </subcellularLocation>
</comment>
<feature type="active site" description="Proton donor/acceptor" evidence="5">
    <location>
        <position position="141"/>
    </location>
</feature>
<keyword evidence="1 5" id="KW-0540">Nuclease</keyword>
<evidence type="ECO:0000256" key="6">
    <source>
        <dbReference type="SAM" id="MobiDB-lite"/>
    </source>
</evidence>
<dbReference type="Pfam" id="PF09749">
    <property type="entry name" value="HVSL"/>
    <property type="match status" value="1"/>
</dbReference>
<evidence type="ECO:0000256" key="5">
    <source>
        <dbReference type="HAMAP-Rule" id="MF_03040"/>
    </source>
</evidence>
<keyword evidence="4 5" id="KW-0539">Nucleus</keyword>
<reference evidence="7" key="1">
    <citation type="submission" date="2020-03" db="EMBL/GenBank/DDBJ databases">
        <title>Site-based positive gene gene selection in Geosmithia morbida across the United States reveals a broad range of putative effectors and factors for local host and environmental adapation.</title>
        <authorList>
            <person name="Onufrak A."/>
            <person name="Murdoch R.W."/>
            <person name="Gazis R."/>
            <person name="Huff M."/>
            <person name="Staton M."/>
            <person name="Klingeman W."/>
            <person name="Hadziabdic D."/>
        </authorList>
    </citation>
    <scope>NUCLEOTIDE SEQUENCE</scope>
    <source>
        <strain evidence="7">1262</strain>
    </source>
</reference>
<dbReference type="Gene3D" id="3.90.1140.10">
    <property type="entry name" value="Cyclic phosphodiesterase"/>
    <property type="match status" value="1"/>
</dbReference>
<comment type="function">
    <text evidence="5">Phosphodiesterase responsible for the U6 snRNA 3' end processing. Acts as an exoribonuclease (RNase) responsible for trimming the poly(U) tract of the last nucleotides in the pre-U6 snRNA molecule, leading to the formation of mature U6 snRNA.</text>
</comment>
<evidence type="ECO:0000256" key="2">
    <source>
        <dbReference type="ARBA" id="ARBA00022801"/>
    </source>
</evidence>